<reference evidence="2" key="1">
    <citation type="submission" date="2020-11" db="EMBL/GenBank/DDBJ databases">
        <authorList>
            <person name="Tran Van P."/>
        </authorList>
    </citation>
    <scope>NUCLEOTIDE SEQUENCE</scope>
</reference>
<accession>A0A7R9PDP0</accession>
<evidence type="ECO:0000256" key="1">
    <source>
        <dbReference type="SAM" id="MobiDB-lite"/>
    </source>
</evidence>
<evidence type="ECO:0000313" key="2">
    <source>
        <dbReference type="EMBL" id="CAD7579250.1"/>
    </source>
</evidence>
<feature type="region of interest" description="Disordered" evidence="1">
    <location>
        <begin position="22"/>
        <end position="92"/>
    </location>
</feature>
<organism evidence="2">
    <name type="scientific">Timema californicum</name>
    <name type="common">California timema</name>
    <name type="synonym">Walking stick</name>
    <dbReference type="NCBI Taxonomy" id="61474"/>
    <lineage>
        <taxon>Eukaryota</taxon>
        <taxon>Metazoa</taxon>
        <taxon>Ecdysozoa</taxon>
        <taxon>Arthropoda</taxon>
        <taxon>Hexapoda</taxon>
        <taxon>Insecta</taxon>
        <taxon>Pterygota</taxon>
        <taxon>Neoptera</taxon>
        <taxon>Polyneoptera</taxon>
        <taxon>Phasmatodea</taxon>
        <taxon>Timematodea</taxon>
        <taxon>Timematoidea</taxon>
        <taxon>Timematidae</taxon>
        <taxon>Timema</taxon>
    </lineage>
</organism>
<sequence>MVPQELSRLLYSKDKHCEPIRKRSQRDLTNETLGEVTSRKITKGRRVPHLSGESAGEEITSDTLPVRMWPSGSHPLHEGDGETPDGWSVGEKHRPHHALLSSLQRRLHDMAELATRRKKRPVKEEDLVELY</sequence>
<name>A0A7R9PDP0_TIMCA</name>
<protein>
    <submittedName>
        <fullName evidence="2">(California timema) hypothetical protein</fullName>
    </submittedName>
</protein>
<proteinExistence type="predicted"/>
<gene>
    <name evidence="2" type="ORF">TCMB3V08_LOCUS11784</name>
</gene>
<dbReference type="AlphaFoldDB" id="A0A7R9PDP0"/>
<dbReference type="EMBL" id="OE190715">
    <property type="protein sequence ID" value="CAD7579250.1"/>
    <property type="molecule type" value="Genomic_DNA"/>
</dbReference>